<keyword evidence="4" id="KW-1185">Reference proteome</keyword>
<evidence type="ECO:0008006" key="5">
    <source>
        <dbReference type="Google" id="ProtNLM"/>
    </source>
</evidence>
<feature type="region of interest" description="Disordered" evidence="1">
    <location>
        <begin position="481"/>
        <end position="502"/>
    </location>
</feature>
<protein>
    <recommendedName>
        <fullName evidence="5">MFS transporter</fullName>
    </recommendedName>
</protein>
<dbReference type="OrthoDB" id="3472778at2"/>
<gene>
    <name evidence="3" type="ORF">DZF91_34540</name>
</gene>
<comment type="caution">
    <text evidence="3">The sequence shown here is derived from an EMBL/GenBank/DDBJ whole genome shotgun (WGS) entry which is preliminary data.</text>
</comment>
<feature type="transmembrane region" description="Helical" evidence="2">
    <location>
        <begin position="124"/>
        <end position="142"/>
    </location>
</feature>
<feature type="transmembrane region" description="Helical" evidence="2">
    <location>
        <begin position="94"/>
        <end position="112"/>
    </location>
</feature>
<evidence type="ECO:0000313" key="4">
    <source>
        <dbReference type="Proteomes" id="UP000261811"/>
    </source>
</evidence>
<dbReference type="RefSeq" id="WP_117361243.1">
    <property type="nucleotide sequence ID" value="NZ_QURH01001005.1"/>
</dbReference>
<feature type="transmembrane region" description="Helical" evidence="2">
    <location>
        <begin position="256"/>
        <end position="273"/>
    </location>
</feature>
<evidence type="ECO:0000313" key="3">
    <source>
        <dbReference type="EMBL" id="RFU37119.1"/>
    </source>
</evidence>
<feature type="transmembrane region" description="Helical" evidence="2">
    <location>
        <begin position="456"/>
        <end position="476"/>
    </location>
</feature>
<keyword evidence="2" id="KW-0472">Membrane</keyword>
<feature type="transmembrane region" description="Helical" evidence="2">
    <location>
        <begin position="377"/>
        <end position="400"/>
    </location>
</feature>
<feature type="transmembrane region" description="Helical" evidence="2">
    <location>
        <begin position="20"/>
        <end position="40"/>
    </location>
</feature>
<proteinExistence type="predicted"/>
<dbReference type="AlphaFoldDB" id="A0A372JB25"/>
<keyword evidence="2" id="KW-0812">Transmembrane</keyword>
<feature type="transmembrane region" description="Helical" evidence="2">
    <location>
        <begin position="229"/>
        <end position="250"/>
    </location>
</feature>
<reference evidence="3 4" key="1">
    <citation type="submission" date="2018-08" db="EMBL/GenBank/DDBJ databases">
        <title>Actinomadura jelena sp. nov., a novel Actinomycete isolated from soil in Chad.</title>
        <authorList>
            <person name="Shi L."/>
        </authorList>
    </citation>
    <scope>NUCLEOTIDE SEQUENCE [LARGE SCALE GENOMIC DNA]</scope>
    <source>
        <strain evidence="3 4">NEAU-G17</strain>
    </source>
</reference>
<feature type="transmembrane region" description="Helical" evidence="2">
    <location>
        <begin position="407"/>
        <end position="436"/>
    </location>
</feature>
<organism evidence="3 4">
    <name type="scientific">Actinomadura logoneensis</name>
    <dbReference type="NCBI Taxonomy" id="2293572"/>
    <lineage>
        <taxon>Bacteria</taxon>
        <taxon>Bacillati</taxon>
        <taxon>Actinomycetota</taxon>
        <taxon>Actinomycetes</taxon>
        <taxon>Streptosporangiales</taxon>
        <taxon>Thermomonosporaceae</taxon>
        <taxon>Actinomadura</taxon>
    </lineage>
</organism>
<evidence type="ECO:0000256" key="2">
    <source>
        <dbReference type="SAM" id="Phobius"/>
    </source>
</evidence>
<evidence type="ECO:0000256" key="1">
    <source>
        <dbReference type="SAM" id="MobiDB-lite"/>
    </source>
</evidence>
<feature type="transmembrane region" description="Helical" evidence="2">
    <location>
        <begin position="65"/>
        <end position="87"/>
    </location>
</feature>
<feature type="transmembrane region" description="Helical" evidence="2">
    <location>
        <begin position="349"/>
        <end position="371"/>
    </location>
</feature>
<keyword evidence="2" id="KW-1133">Transmembrane helix</keyword>
<name>A0A372JB25_9ACTN</name>
<dbReference type="Proteomes" id="UP000261811">
    <property type="component" value="Unassembled WGS sequence"/>
</dbReference>
<feature type="transmembrane region" description="Helical" evidence="2">
    <location>
        <begin position="322"/>
        <end position="342"/>
    </location>
</feature>
<feature type="transmembrane region" description="Helical" evidence="2">
    <location>
        <begin position="285"/>
        <end position="310"/>
    </location>
</feature>
<feature type="transmembrane region" description="Helical" evidence="2">
    <location>
        <begin position="190"/>
        <end position="209"/>
    </location>
</feature>
<feature type="transmembrane region" description="Helical" evidence="2">
    <location>
        <begin position="149"/>
        <end position="170"/>
    </location>
</feature>
<dbReference type="EMBL" id="QURH01001005">
    <property type="protein sequence ID" value="RFU37119.1"/>
    <property type="molecule type" value="Genomic_DNA"/>
</dbReference>
<sequence length="502" mass="49624">MAWAKTDPVAPPVSRGRDVVATLGVVAVVVAAVPAAVLVLPDTSANVVDEAARSLGLSSSGVADLLRATGLSVPVLLAAVPVGAVAARRFGARTVLALGVALLVAGLLAVGRADSVPLVGAVRAVQGVGAGLILPATLVLAWERGGRLAASLWSGALVASLVGAMPLALARVPLPDGAPGAGPVIDWRTALAPFPWSTAVLVIVLPFCLVMRGRRGRLPALRNPERGQLVLPLAPAAGFAFIAVVTTYGWSPGGRLVLAALALLGLVGLAFVGSRDATAGSPLGAAVVLVTTGLLTYPVAAPLAGIAAVAARDGGDASYRTYLPFAAGAGAALVAAATAARLPRDAGRVAVLAGHALMVLATLPALFTAAAHVPVSAHIPAVAAVTMAALGAGAGLALAVSLRYAGVAAALFGLSLCFPAVLTGQLVVLSLQAGWLRPAPTTAEAQLAALTDGYRAWLGAAAVLVVLLAVAGRAAAPGRARARAARREPDQSEPLGTVSTGR</sequence>
<accession>A0A372JB25</accession>